<keyword evidence="2" id="KW-1185">Reference proteome</keyword>
<evidence type="ECO:0000313" key="1">
    <source>
        <dbReference type="EMBL" id="KAI9508051.1"/>
    </source>
</evidence>
<proteinExistence type="predicted"/>
<protein>
    <submittedName>
        <fullName evidence="1">Uncharacterized protein</fullName>
    </submittedName>
</protein>
<gene>
    <name evidence="1" type="ORF">F5148DRAFT_1284463</name>
</gene>
<dbReference type="EMBL" id="JAGFNK010000102">
    <property type="protein sequence ID" value="KAI9508051.1"/>
    <property type="molecule type" value="Genomic_DNA"/>
</dbReference>
<evidence type="ECO:0000313" key="2">
    <source>
        <dbReference type="Proteomes" id="UP001207468"/>
    </source>
</evidence>
<accession>A0ACC0UA07</accession>
<comment type="caution">
    <text evidence="1">The sequence shown here is derived from an EMBL/GenBank/DDBJ whole genome shotgun (WGS) entry which is preliminary data.</text>
</comment>
<name>A0ACC0UA07_9AGAM</name>
<reference evidence="1" key="1">
    <citation type="submission" date="2021-03" db="EMBL/GenBank/DDBJ databases">
        <title>Evolutionary priming and transition to the ectomycorrhizal habit in an iconic lineage of mushroom-forming fungi: is preadaptation a requirement?</title>
        <authorList>
            <consortium name="DOE Joint Genome Institute"/>
            <person name="Looney B.P."/>
            <person name="Miyauchi S."/>
            <person name="Morin E."/>
            <person name="Drula E."/>
            <person name="Courty P.E."/>
            <person name="Chicoki N."/>
            <person name="Fauchery L."/>
            <person name="Kohler A."/>
            <person name="Kuo A."/>
            <person name="LaButti K."/>
            <person name="Pangilinan J."/>
            <person name="Lipzen A."/>
            <person name="Riley R."/>
            <person name="Andreopoulos W."/>
            <person name="He G."/>
            <person name="Johnson J."/>
            <person name="Barry K.W."/>
            <person name="Grigoriev I.V."/>
            <person name="Nagy L."/>
            <person name="Hibbett D."/>
            <person name="Henrissat B."/>
            <person name="Matheny P.B."/>
            <person name="Labbe J."/>
            <person name="Martin A.F."/>
        </authorList>
    </citation>
    <scope>NUCLEOTIDE SEQUENCE</scope>
    <source>
        <strain evidence="1">BPL698</strain>
    </source>
</reference>
<sequence length="747" mass="83691">MILVQRVLLGIRAGSCGYCTTSHLRHRISHLLTSIRRLDSTTRYSSPWKSVASLPTLDSALAELDFLTALDTVHPPPTWLLVALCSKVRSPADATKASHLIITNLPHVPSPLRPSVLILVVHLLATYRALPELDRVVNLFIGLPLHQHSHFNQLLRALTLYTHPRSDGLYLARLVVLLLKTMKERELSLSRKTYRVLLQNRYITMELTEEIRQRIIRDKIVPDRTHLESLLRIFTHHNSVDDAIAYVRAIHRLDQRREEPSHLSTQTRPRDTDQIVPSATVEYLAHLVHENSQRSKFNADAEWSQFLKTGLSPRFSGKQNTSAAAWAARLLSLSLLHGLLQKRAHALALEVWERYREHGTRKLRLDPVALNIGVEVLTRAGNSERALALIESVTYRPMAHRTSKHSPSPSLTVGRSTVPASAVVRFMRVLSMTNPSAALRLWEHMGILYDATPDALAFTAMLDAARHATLNGESFAGAMQELGFDFRFRLPFSTPEVTVEPQLGAESLDRARRRSYETLKASLAVDEGDMWGNERAWRRAHRIFRSALLAGWPALANVRAPARAVRASGETPATAPLRDLRCFLVPEPESAEDAAATSHDDDGHDDDDDDDDDPLLRSPPLLSVYPRAAYPSFAPDDATFRAAVLLLGAARAASEIPQTLAWMRALGIAPRTRTLAYALVFWAEVSVGAPLLERLRGGRSVEYLRLVRWMQEWVGVENVPTEAAVGEAMRRVDAMRRRRDRSVGGQM</sequence>
<dbReference type="Proteomes" id="UP001207468">
    <property type="component" value="Unassembled WGS sequence"/>
</dbReference>
<organism evidence="1 2">
    <name type="scientific">Russula earlei</name>
    <dbReference type="NCBI Taxonomy" id="71964"/>
    <lineage>
        <taxon>Eukaryota</taxon>
        <taxon>Fungi</taxon>
        <taxon>Dikarya</taxon>
        <taxon>Basidiomycota</taxon>
        <taxon>Agaricomycotina</taxon>
        <taxon>Agaricomycetes</taxon>
        <taxon>Russulales</taxon>
        <taxon>Russulaceae</taxon>
        <taxon>Russula</taxon>
    </lineage>
</organism>